<reference evidence="3 4" key="1">
    <citation type="submission" date="2019-11" db="EMBL/GenBank/DDBJ databases">
        <title>Whole genome sequence of Oryza granulata.</title>
        <authorList>
            <person name="Li W."/>
        </authorList>
    </citation>
    <scope>NUCLEOTIDE SEQUENCE [LARGE SCALE GENOMIC DNA]</scope>
    <source>
        <strain evidence="4">cv. Menghai</strain>
        <tissue evidence="3">Leaf</tissue>
    </source>
</reference>
<dbReference type="AlphaFoldDB" id="A0A6G1CS34"/>
<protein>
    <recommendedName>
        <fullName evidence="2">DUF3444 domain-containing protein</fullName>
    </recommendedName>
</protein>
<evidence type="ECO:0000259" key="2">
    <source>
        <dbReference type="Pfam" id="PF11926"/>
    </source>
</evidence>
<dbReference type="OrthoDB" id="10250354at2759"/>
<name>A0A6G1CS34_9ORYZ</name>
<dbReference type="InterPro" id="IPR024593">
    <property type="entry name" value="DUF3444"/>
</dbReference>
<accession>A0A6G1CS34</accession>
<dbReference type="PANTHER" id="PTHR47374:SF9">
    <property type="entry name" value="DUF3444 DOMAIN-CONTAINING PROTEIN"/>
    <property type="match status" value="1"/>
</dbReference>
<feature type="compositionally biased region" description="Low complexity" evidence="1">
    <location>
        <begin position="125"/>
        <end position="135"/>
    </location>
</feature>
<organism evidence="3 4">
    <name type="scientific">Oryza meyeriana var. granulata</name>
    <dbReference type="NCBI Taxonomy" id="110450"/>
    <lineage>
        <taxon>Eukaryota</taxon>
        <taxon>Viridiplantae</taxon>
        <taxon>Streptophyta</taxon>
        <taxon>Embryophyta</taxon>
        <taxon>Tracheophyta</taxon>
        <taxon>Spermatophyta</taxon>
        <taxon>Magnoliopsida</taxon>
        <taxon>Liliopsida</taxon>
        <taxon>Poales</taxon>
        <taxon>Poaceae</taxon>
        <taxon>BOP clade</taxon>
        <taxon>Oryzoideae</taxon>
        <taxon>Oryzeae</taxon>
        <taxon>Oryzinae</taxon>
        <taxon>Oryza</taxon>
        <taxon>Oryza meyeriana</taxon>
    </lineage>
</organism>
<gene>
    <name evidence="3" type="ORF">E2562_019867</name>
</gene>
<evidence type="ECO:0000313" key="4">
    <source>
        <dbReference type="Proteomes" id="UP000479710"/>
    </source>
</evidence>
<dbReference type="EMBL" id="SPHZ02000008">
    <property type="protein sequence ID" value="KAF0902930.1"/>
    <property type="molecule type" value="Genomic_DNA"/>
</dbReference>
<keyword evidence="4" id="KW-1185">Reference proteome</keyword>
<evidence type="ECO:0000313" key="3">
    <source>
        <dbReference type="EMBL" id="KAF0902930.1"/>
    </source>
</evidence>
<feature type="domain" description="DUF3444" evidence="2">
    <location>
        <begin position="263"/>
        <end position="367"/>
    </location>
</feature>
<sequence>MREKDFAGAKRMIIKAQQLSKDVDSNISQMLTVCDIHCASATKPFVALDLNEQAVPSGANQRSAGVWKNSGAPSNFPDTKRGADGNKGGTAGGLKDKRKFAQATGNSSKASSVTGLKRGRRATVESSESSASETSTDSDEEIIEDGPAANNVGPGQHPRRSSRQKQEVKYNEESDDDDTDYHGNGDDGFGSVGVGERQHATCADIGTATRTTKAENNEHNARSAVEEIRSLQKFQPGQIWALYSDVDKFPNYYAFIKKVDLMNHELQARPTGRRNEYEIVPRLGEIWAVFKNWRTGWTAQDYKKCDYELVEIFGHTDSSIQVQLLRKVVDYRAVFMPDKREGAVKTIRKDEYPKFSHQIPCFHLTNERGGKLRGFLELDPLSVPEMFLFTDSI</sequence>
<comment type="caution">
    <text evidence="3">The sequence shown here is derived from an EMBL/GenBank/DDBJ whole genome shotgun (WGS) entry which is preliminary data.</text>
</comment>
<feature type="region of interest" description="Disordered" evidence="1">
    <location>
        <begin position="59"/>
        <end position="194"/>
    </location>
</feature>
<dbReference type="Pfam" id="PF11926">
    <property type="entry name" value="DUF3444"/>
    <property type="match status" value="1"/>
</dbReference>
<evidence type="ECO:0000256" key="1">
    <source>
        <dbReference type="SAM" id="MobiDB-lite"/>
    </source>
</evidence>
<proteinExistence type="predicted"/>
<dbReference type="Proteomes" id="UP000479710">
    <property type="component" value="Unassembled WGS sequence"/>
</dbReference>
<feature type="compositionally biased region" description="Polar residues" evidence="1">
    <location>
        <begin position="103"/>
        <end position="114"/>
    </location>
</feature>
<dbReference type="PANTHER" id="PTHR47374">
    <property type="entry name" value="ENDOSOME ANTIGEN-LIKE PROTEIN, PUTATIVE (DUF3444)-RELATED"/>
    <property type="match status" value="1"/>
</dbReference>